<dbReference type="SUPFAM" id="SSF55785">
    <property type="entry name" value="PYP-like sensor domain (PAS domain)"/>
    <property type="match status" value="1"/>
</dbReference>
<dbReference type="GO" id="GO:0005524">
    <property type="term" value="F:ATP binding"/>
    <property type="evidence" value="ECO:0007669"/>
    <property type="project" value="UniProtKB-KW"/>
</dbReference>
<feature type="transmembrane region" description="Helical" evidence="9">
    <location>
        <begin position="66"/>
        <end position="83"/>
    </location>
</feature>
<dbReference type="InterPro" id="IPR000014">
    <property type="entry name" value="PAS"/>
</dbReference>
<evidence type="ECO:0000259" key="10">
    <source>
        <dbReference type="PROSITE" id="PS50109"/>
    </source>
</evidence>
<dbReference type="InterPro" id="IPR004358">
    <property type="entry name" value="Sig_transdc_His_kin-like_C"/>
</dbReference>
<dbReference type="SUPFAM" id="SSF55874">
    <property type="entry name" value="ATPase domain of HSP90 chaperone/DNA topoisomerase II/histidine kinase"/>
    <property type="match status" value="1"/>
</dbReference>
<dbReference type="EMBL" id="WMIB01000004">
    <property type="protein sequence ID" value="MTH53133.1"/>
    <property type="molecule type" value="Genomic_DNA"/>
</dbReference>
<dbReference type="PRINTS" id="PR00344">
    <property type="entry name" value="BCTRLSENSOR"/>
</dbReference>
<evidence type="ECO:0000256" key="8">
    <source>
        <dbReference type="ARBA" id="ARBA00023012"/>
    </source>
</evidence>
<evidence type="ECO:0000313" key="14">
    <source>
        <dbReference type="Proteomes" id="UP000434639"/>
    </source>
</evidence>
<dbReference type="InterPro" id="IPR005467">
    <property type="entry name" value="His_kinase_dom"/>
</dbReference>
<evidence type="ECO:0000259" key="11">
    <source>
        <dbReference type="PROSITE" id="PS50112"/>
    </source>
</evidence>
<keyword evidence="4" id="KW-0808">Transferase</keyword>
<dbReference type="Gene3D" id="1.10.287.130">
    <property type="match status" value="1"/>
</dbReference>
<dbReference type="InterPro" id="IPR035965">
    <property type="entry name" value="PAS-like_dom_sf"/>
</dbReference>
<protein>
    <recommendedName>
        <fullName evidence="2">histidine kinase</fullName>
        <ecNumber evidence="2">2.7.13.3</ecNumber>
    </recommendedName>
</protein>
<dbReference type="OrthoDB" id="9815750at2"/>
<keyword evidence="6" id="KW-0418">Kinase</keyword>
<sequence length="518" mass="59046">MRFYMDRMQLIKKRNRFLIRLLLAFYVLDLIFIFAMSGVRDYWIYCLLFSFTFIYLFTAEKKLKPQIVTLSILLILYGYLIMLNWTVPAFVNIMFLALPLLMSTVYQDRKLLIGSGAATVFLQLYFFNSSFDLLLLDHTRKDIAYYLMFTMLIIFFQLYYLRFIGRLWEQVHDKQEELASTLDSTKAQLELLFSQSKDAIVLLDSEFRVMAVNPAFEELYKCPEEEITGKLYPYGDYINGTALSDSPDNWVQRTDRSRDGRLLEVEVAVSPIFSERGTLIARSEIIRDITARKTEEQILIQAEKLKTAGEMAAGVAHEIRNPLTVLRGFLQILHESKPADYPYTELMLAELKRVNDIVSEFLVLSKPQTAVKLLFNLSDVLDETIAFFGTEMSLKNIAVKTEGNPPCMVEGDCNQLKQILINLLKNASDAMPNGGNIYITLKRLETKKAVLVIRDTGTGIPAGELKKIKEPFYTTKEKGTGLGLVITERILAQHGGSMEITSQEGKGTAVTLTLPCMN</sequence>
<dbReference type="CDD" id="cd00082">
    <property type="entry name" value="HisKA"/>
    <property type="match status" value="1"/>
</dbReference>
<comment type="catalytic activity">
    <reaction evidence="1">
        <text>ATP + protein L-histidine = ADP + protein N-phospho-L-histidine.</text>
        <dbReference type="EC" id="2.7.13.3"/>
    </reaction>
</comment>
<dbReference type="InterPro" id="IPR036890">
    <property type="entry name" value="HATPase_C_sf"/>
</dbReference>
<evidence type="ECO:0000256" key="3">
    <source>
        <dbReference type="ARBA" id="ARBA00022553"/>
    </source>
</evidence>
<evidence type="ECO:0000256" key="6">
    <source>
        <dbReference type="ARBA" id="ARBA00022777"/>
    </source>
</evidence>
<feature type="domain" description="PAC" evidence="12">
    <location>
        <begin position="248"/>
        <end position="301"/>
    </location>
</feature>
<dbReference type="InterPro" id="IPR003594">
    <property type="entry name" value="HATPase_dom"/>
</dbReference>
<reference evidence="13 14" key="1">
    <citation type="journal article" date="2017" name="Int. J. Syst. Evol. Microbiol.">
        <title>Bacillus mangrovi sp. nov., isolated from a sediment sample from a mangrove forest.</title>
        <authorList>
            <person name="Gupta V."/>
            <person name="Singh P.K."/>
            <person name="Korpole S."/>
            <person name="Tanuku N.R.S."/>
            <person name="Pinnaka A.K."/>
        </authorList>
    </citation>
    <scope>NUCLEOTIDE SEQUENCE [LARGE SCALE GENOMIC DNA]</scope>
    <source>
        <strain evidence="13 14">KCTC 33872</strain>
    </source>
</reference>
<dbReference type="AlphaFoldDB" id="A0A7X2S3P5"/>
<dbReference type="CDD" id="cd00130">
    <property type="entry name" value="PAS"/>
    <property type="match status" value="1"/>
</dbReference>
<keyword evidence="5" id="KW-0547">Nucleotide-binding</keyword>
<dbReference type="NCBIfam" id="TIGR00229">
    <property type="entry name" value="sensory_box"/>
    <property type="match status" value="1"/>
</dbReference>
<keyword evidence="9" id="KW-1133">Transmembrane helix</keyword>
<gene>
    <name evidence="13" type="ORF">GKZ89_06880</name>
</gene>
<dbReference type="InterPro" id="IPR000700">
    <property type="entry name" value="PAS-assoc_C"/>
</dbReference>
<feature type="transmembrane region" description="Helical" evidence="9">
    <location>
        <begin position="111"/>
        <end position="131"/>
    </location>
</feature>
<dbReference type="PROSITE" id="PS50109">
    <property type="entry name" value="HIS_KIN"/>
    <property type="match status" value="1"/>
</dbReference>
<evidence type="ECO:0000256" key="7">
    <source>
        <dbReference type="ARBA" id="ARBA00022840"/>
    </source>
</evidence>
<proteinExistence type="predicted"/>
<feature type="transmembrane region" description="Helical" evidence="9">
    <location>
        <begin position="17"/>
        <end position="36"/>
    </location>
</feature>
<keyword evidence="14" id="KW-1185">Reference proteome</keyword>
<dbReference type="PANTHER" id="PTHR43065">
    <property type="entry name" value="SENSOR HISTIDINE KINASE"/>
    <property type="match status" value="1"/>
</dbReference>
<dbReference type="Pfam" id="PF02518">
    <property type="entry name" value="HATPase_c"/>
    <property type="match status" value="1"/>
</dbReference>
<dbReference type="Pfam" id="PF08448">
    <property type="entry name" value="PAS_4"/>
    <property type="match status" value="1"/>
</dbReference>
<evidence type="ECO:0000256" key="1">
    <source>
        <dbReference type="ARBA" id="ARBA00000085"/>
    </source>
</evidence>
<keyword evidence="3" id="KW-0597">Phosphoprotein</keyword>
<dbReference type="Proteomes" id="UP000434639">
    <property type="component" value="Unassembled WGS sequence"/>
</dbReference>
<evidence type="ECO:0000256" key="9">
    <source>
        <dbReference type="SAM" id="Phobius"/>
    </source>
</evidence>
<dbReference type="SMART" id="SM00091">
    <property type="entry name" value="PAS"/>
    <property type="match status" value="1"/>
</dbReference>
<dbReference type="SUPFAM" id="SSF47384">
    <property type="entry name" value="Homodimeric domain of signal transducing histidine kinase"/>
    <property type="match status" value="1"/>
</dbReference>
<feature type="domain" description="Histidine kinase" evidence="10">
    <location>
        <begin position="314"/>
        <end position="518"/>
    </location>
</feature>
<evidence type="ECO:0000313" key="13">
    <source>
        <dbReference type="EMBL" id="MTH53133.1"/>
    </source>
</evidence>
<evidence type="ECO:0000256" key="2">
    <source>
        <dbReference type="ARBA" id="ARBA00012438"/>
    </source>
</evidence>
<keyword evidence="9" id="KW-0472">Membrane</keyword>
<keyword evidence="8" id="KW-0902">Two-component regulatory system</keyword>
<dbReference type="EC" id="2.7.13.3" evidence="2"/>
<dbReference type="InterPro" id="IPR013656">
    <property type="entry name" value="PAS_4"/>
</dbReference>
<evidence type="ECO:0000256" key="5">
    <source>
        <dbReference type="ARBA" id="ARBA00022741"/>
    </source>
</evidence>
<feature type="transmembrane region" description="Helical" evidence="9">
    <location>
        <begin position="42"/>
        <end position="59"/>
    </location>
</feature>
<organism evidence="13 14">
    <name type="scientific">Metabacillus mangrovi</name>
    <dbReference type="NCBI Taxonomy" id="1491830"/>
    <lineage>
        <taxon>Bacteria</taxon>
        <taxon>Bacillati</taxon>
        <taxon>Bacillota</taxon>
        <taxon>Bacilli</taxon>
        <taxon>Bacillales</taxon>
        <taxon>Bacillaceae</taxon>
        <taxon>Metabacillus</taxon>
    </lineage>
</organism>
<comment type="caution">
    <text evidence="13">The sequence shown here is derived from an EMBL/GenBank/DDBJ whole genome shotgun (WGS) entry which is preliminary data.</text>
</comment>
<dbReference type="Gene3D" id="3.30.450.20">
    <property type="entry name" value="PAS domain"/>
    <property type="match status" value="1"/>
</dbReference>
<dbReference type="PROSITE" id="PS50112">
    <property type="entry name" value="PAS"/>
    <property type="match status" value="1"/>
</dbReference>
<evidence type="ECO:0000259" key="12">
    <source>
        <dbReference type="PROSITE" id="PS50113"/>
    </source>
</evidence>
<dbReference type="SMART" id="SM00388">
    <property type="entry name" value="HisKA"/>
    <property type="match status" value="1"/>
</dbReference>
<name>A0A7X2S3P5_9BACI</name>
<dbReference type="InterPro" id="IPR003661">
    <property type="entry name" value="HisK_dim/P_dom"/>
</dbReference>
<dbReference type="PANTHER" id="PTHR43065:SF10">
    <property type="entry name" value="PEROXIDE STRESS-ACTIVATED HISTIDINE KINASE MAK3"/>
    <property type="match status" value="1"/>
</dbReference>
<keyword evidence="9" id="KW-0812">Transmembrane</keyword>
<dbReference type="Gene3D" id="3.30.565.10">
    <property type="entry name" value="Histidine kinase-like ATPase, C-terminal domain"/>
    <property type="match status" value="1"/>
</dbReference>
<accession>A0A7X2S3P5</accession>
<dbReference type="GO" id="GO:0000155">
    <property type="term" value="F:phosphorelay sensor kinase activity"/>
    <property type="evidence" value="ECO:0007669"/>
    <property type="project" value="InterPro"/>
</dbReference>
<dbReference type="Pfam" id="PF00512">
    <property type="entry name" value="HisKA"/>
    <property type="match status" value="1"/>
</dbReference>
<evidence type="ECO:0000256" key="4">
    <source>
        <dbReference type="ARBA" id="ARBA00022679"/>
    </source>
</evidence>
<keyword evidence="7" id="KW-0067">ATP-binding</keyword>
<dbReference type="InterPro" id="IPR036097">
    <property type="entry name" value="HisK_dim/P_sf"/>
</dbReference>
<feature type="transmembrane region" description="Helical" evidence="9">
    <location>
        <begin position="143"/>
        <end position="161"/>
    </location>
</feature>
<dbReference type="SMART" id="SM00387">
    <property type="entry name" value="HATPase_c"/>
    <property type="match status" value="1"/>
</dbReference>
<dbReference type="PROSITE" id="PS50113">
    <property type="entry name" value="PAC"/>
    <property type="match status" value="1"/>
</dbReference>
<feature type="domain" description="PAS" evidence="11">
    <location>
        <begin position="185"/>
        <end position="230"/>
    </location>
</feature>